<keyword evidence="2" id="KW-1185">Reference proteome</keyword>
<evidence type="ECO:0000313" key="2">
    <source>
        <dbReference type="Proteomes" id="UP001231649"/>
    </source>
</evidence>
<name>A0ACC2Q6A4_9NEOP</name>
<dbReference type="EMBL" id="CM056802">
    <property type="protein sequence ID" value="KAJ8708038.1"/>
    <property type="molecule type" value="Genomic_DNA"/>
</dbReference>
<proteinExistence type="predicted"/>
<organism evidence="1 2">
    <name type="scientific">Mythimna loreyi</name>
    <dbReference type="NCBI Taxonomy" id="667449"/>
    <lineage>
        <taxon>Eukaryota</taxon>
        <taxon>Metazoa</taxon>
        <taxon>Ecdysozoa</taxon>
        <taxon>Arthropoda</taxon>
        <taxon>Hexapoda</taxon>
        <taxon>Insecta</taxon>
        <taxon>Pterygota</taxon>
        <taxon>Neoptera</taxon>
        <taxon>Endopterygota</taxon>
        <taxon>Lepidoptera</taxon>
        <taxon>Glossata</taxon>
        <taxon>Ditrysia</taxon>
        <taxon>Noctuoidea</taxon>
        <taxon>Noctuidae</taxon>
        <taxon>Noctuinae</taxon>
        <taxon>Hadenini</taxon>
        <taxon>Mythimna</taxon>
    </lineage>
</organism>
<reference evidence="1" key="1">
    <citation type="submission" date="2023-03" db="EMBL/GenBank/DDBJ databases">
        <title>Chromosome-level genomes of two armyworms, Mythimna separata and Mythimna loreyi, provide insights into the biosynthesis and reception of sex pheromones.</title>
        <authorList>
            <person name="Zhao H."/>
        </authorList>
    </citation>
    <scope>NUCLEOTIDE SEQUENCE</scope>
    <source>
        <strain evidence="1">BeijingLab</strain>
    </source>
</reference>
<gene>
    <name evidence="1" type="ORF">PYW08_010404</name>
</gene>
<accession>A0ACC2Q6A4</accession>
<comment type="caution">
    <text evidence="1">The sequence shown here is derived from an EMBL/GenBank/DDBJ whole genome shotgun (WGS) entry which is preliminary data.</text>
</comment>
<evidence type="ECO:0000313" key="1">
    <source>
        <dbReference type="EMBL" id="KAJ8708038.1"/>
    </source>
</evidence>
<dbReference type="Proteomes" id="UP001231649">
    <property type="component" value="Chromosome 26"/>
</dbReference>
<sequence length="80" mass="9219">MTEQPGDGIRSLKTSPAFRVTNFELYVKPNVFIMGFGLTCFGMAIGYIAYMKAKYESMGYYVSLDQDGQEYFEKKKSKWD</sequence>
<protein>
    <submittedName>
        <fullName evidence="1">Uncharacterized protein</fullName>
    </submittedName>
</protein>